<organism evidence="2 3">
    <name type="scientific">Candidatus Nomurabacteria bacterium CG1_02_43_90</name>
    <dbReference type="NCBI Taxonomy" id="1805281"/>
    <lineage>
        <taxon>Bacteria</taxon>
        <taxon>Candidatus Nomuraibacteriota</taxon>
    </lineage>
</organism>
<dbReference type="STRING" id="1805281.AUJ77_01240"/>
<keyword evidence="1" id="KW-1133">Transmembrane helix</keyword>
<protein>
    <recommendedName>
        <fullName evidence="4">Type 4 fimbrial biogenesis protein PilX N-terminal domain-containing protein</fullName>
    </recommendedName>
</protein>
<evidence type="ECO:0000313" key="3">
    <source>
        <dbReference type="Proteomes" id="UP000181992"/>
    </source>
</evidence>
<reference evidence="2 3" key="1">
    <citation type="journal article" date="2016" name="Environ. Microbiol.">
        <title>Genomic resolution of a cold subsurface aquifer community provides metabolic insights for novel microbes adapted to high CO concentrations.</title>
        <authorList>
            <person name="Probst A.J."/>
            <person name="Castelle C.J."/>
            <person name="Singh A."/>
            <person name="Brown C.T."/>
            <person name="Anantharaman K."/>
            <person name="Sharon I."/>
            <person name="Hug L.A."/>
            <person name="Burstein D."/>
            <person name="Emerson J.B."/>
            <person name="Thomas B.C."/>
            <person name="Banfield J.F."/>
        </authorList>
    </citation>
    <scope>NUCLEOTIDE SEQUENCE [LARGE SCALE GENOMIC DNA]</scope>
    <source>
        <strain evidence="2">CG1_02_43_90</strain>
    </source>
</reference>
<dbReference type="Proteomes" id="UP000181992">
    <property type="component" value="Unassembled WGS sequence"/>
</dbReference>
<sequence length="440" mass="45375">MSYQKKSISRNRGAAIITAVLFFVVISITMAIGLSSPVVREYVTSRDFAKSKGAYYLSEAGNEDALYRIKNNKSIGAQEVIFLNGNYATTTITNTSATQKDIGSLGDIVFNTRRVKSTLTTSSGASFSYGVQAGDGGVLLQNSATITGSIFSSGPIIGANNLITDTVISGGTTGLNGSIQGIQNQGGSSMYAGTIRGSTISGSAYCNTISGSNKASCQPLAAQTAQPFPIGAQEIANYEATALAGGTAVCSSGKYTISSSVNLGPKKIPCDLFINGTATGGGPVITLGGHVWVAGNINIKNHATLRIDPTLTGQSVVMVADNPSGNLNSSTIGIEGSGLNFVGAPGGNSWITLISENIGASQGNPNEAIELENGAQGDIILYARLGDIKLKNNASVQEVTGYKITLQNSANVTYATGLRNVLFTSSVGGSWTIQDWKEGQ</sequence>
<keyword evidence="1" id="KW-0812">Transmembrane</keyword>
<proteinExistence type="predicted"/>
<feature type="transmembrane region" description="Helical" evidence="1">
    <location>
        <begin position="12"/>
        <end position="34"/>
    </location>
</feature>
<dbReference type="EMBL" id="MNVN01000010">
    <property type="protein sequence ID" value="OIO30947.1"/>
    <property type="molecule type" value="Genomic_DNA"/>
</dbReference>
<comment type="caution">
    <text evidence="2">The sequence shown here is derived from an EMBL/GenBank/DDBJ whole genome shotgun (WGS) entry which is preliminary data.</text>
</comment>
<evidence type="ECO:0008006" key="4">
    <source>
        <dbReference type="Google" id="ProtNLM"/>
    </source>
</evidence>
<dbReference type="AlphaFoldDB" id="A0A1J4V4N0"/>
<keyword evidence="1" id="KW-0472">Membrane</keyword>
<gene>
    <name evidence="2" type="ORF">AUJ77_01240</name>
</gene>
<evidence type="ECO:0000313" key="2">
    <source>
        <dbReference type="EMBL" id="OIO30947.1"/>
    </source>
</evidence>
<evidence type="ECO:0000256" key="1">
    <source>
        <dbReference type="SAM" id="Phobius"/>
    </source>
</evidence>
<name>A0A1J4V4N0_9BACT</name>
<accession>A0A1J4V4N0</accession>